<gene>
    <name evidence="2" type="ORF">Aglo03_03370</name>
</gene>
<dbReference type="InterPro" id="IPR005135">
    <property type="entry name" value="Endo/exonuclease/phosphatase"/>
</dbReference>
<dbReference type="GO" id="GO:0003824">
    <property type="term" value="F:catalytic activity"/>
    <property type="evidence" value="ECO:0007669"/>
    <property type="project" value="InterPro"/>
</dbReference>
<dbReference type="InterPro" id="IPR036691">
    <property type="entry name" value="Endo/exonu/phosph_ase_sf"/>
</dbReference>
<evidence type="ECO:0000259" key="1">
    <source>
        <dbReference type="Pfam" id="PF03372"/>
    </source>
</evidence>
<protein>
    <recommendedName>
        <fullName evidence="1">Endonuclease/exonuclease/phosphatase domain-containing protein</fullName>
    </recommendedName>
</protein>
<organism evidence="2 3">
    <name type="scientific">Actinokineospora globicatena</name>
    <dbReference type="NCBI Taxonomy" id="103729"/>
    <lineage>
        <taxon>Bacteria</taxon>
        <taxon>Bacillati</taxon>
        <taxon>Actinomycetota</taxon>
        <taxon>Actinomycetes</taxon>
        <taxon>Pseudonocardiales</taxon>
        <taxon>Pseudonocardiaceae</taxon>
        <taxon>Actinokineospora</taxon>
    </lineage>
</organism>
<dbReference type="Gene3D" id="3.60.10.10">
    <property type="entry name" value="Endonuclease/exonuclease/phosphatase"/>
    <property type="match status" value="1"/>
</dbReference>
<dbReference type="Proteomes" id="UP001165042">
    <property type="component" value="Unassembled WGS sequence"/>
</dbReference>
<dbReference type="SUPFAM" id="SSF56219">
    <property type="entry name" value="DNase I-like"/>
    <property type="match status" value="1"/>
</dbReference>
<accession>A0A9W6QEM9</accession>
<dbReference type="AlphaFoldDB" id="A0A9W6QEM9"/>
<keyword evidence="3" id="KW-1185">Reference proteome</keyword>
<evidence type="ECO:0000313" key="2">
    <source>
        <dbReference type="EMBL" id="GLW89521.1"/>
    </source>
</evidence>
<comment type="caution">
    <text evidence="2">The sequence shown here is derived from an EMBL/GenBank/DDBJ whole genome shotgun (WGS) entry which is preliminary data.</text>
</comment>
<proteinExistence type="predicted"/>
<dbReference type="Pfam" id="PF03372">
    <property type="entry name" value="Exo_endo_phos"/>
    <property type="match status" value="1"/>
</dbReference>
<sequence>MVGVESGRFALGRRGLAVVAAVVVTVGGVEPAGAVGVTDYSFASWNMQGANNLGVSKWDDRPELMLGVVQLAKSYSVVALQEAGSVTDIDRGAVAFPPRWACQHHVKALRRARKCIWLIDDGGATYPRTVYFVESEDRQVDTGNQNRKDNLAFVVKHSAVDVVSWDYLPPVRSDEFHDGDRGLLQLTLADGTTIHTGHADASPPGANAAALVAKVRAANPGGPWVLLGDFNVEPKYLRPVLGATERVAATTTSTMAGGGPVYDYLVWSDQRTADRFTAKIIPNRVVGGTTIRYRSDHRPVQFTHEN</sequence>
<dbReference type="EMBL" id="BSSD01000001">
    <property type="protein sequence ID" value="GLW89521.1"/>
    <property type="molecule type" value="Genomic_DNA"/>
</dbReference>
<reference evidence="2" key="1">
    <citation type="submission" date="2023-02" db="EMBL/GenBank/DDBJ databases">
        <title>Actinokineospora globicatena NBRC 15670.</title>
        <authorList>
            <person name="Ichikawa N."/>
            <person name="Sato H."/>
            <person name="Tonouchi N."/>
        </authorList>
    </citation>
    <scope>NUCLEOTIDE SEQUENCE</scope>
    <source>
        <strain evidence="2">NBRC 15670</strain>
    </source>
</reference>
<feature type="domain" description="Endonuclease/exonuclease/phosphatase" evidence="1">
    <location>
        <begin position="43"/>
        <end position="297"/>
    </location>
</feature>
<evidence type="ECO:0000313" key="3">
    <source>
        <dbReference type="Proteomes" id="UP001165042"/>
    </source>
</evidence>
<name>A0A9W6QEM9_9PSEU</name>